<dbReference type="Pfam" id="PF20163">
    <property type="entry name" value="DUF6536"/>
    <property type="match status" value="1"/>
</dbReference>
<proteinExistence type="predicted"/>
<dbReference type="GeneID" id="62228403"/>
<feature type="domain" description="DUF6536" evidence="3">
    <location>
        <begin position="58"/>
        <end position="179"/>
    </location>
</feature>
<dbReference type="Proteomes" id="UP000783213">
    <property type="component" value="Unassembled WGS sequence"/>
</dbReference>
<feature type="transmembrane region" description="Helical" evidence="2">
    <location>
        <begin position="142"/>
        <end position="164"/>
    </location>
</feature>
<evidence type="ECO:0000256" key="2">
    <source>
        <dbReference type="SAM" id="Phobius"/>
    </source>
</evidence>
<gene>
    <name evidence="4" type="ORF">EAE98_001629</name>
</gene>
<evidence type="ECO:0000313" key="5">
    <source>
        <dbReference type="Proteomes" id="UP000783213"/>
    </source>
</evidence>
<feature type="region of interest" description="Disordered" evidence="1">
    <location>
        <begin position="308"/>
        <end position="327"/>
    </location>
</feature>
<reference evidence="4 5" key="1">
    <citation type="journal article" date="2020" name="Genome Biol. Evol.">
        <title>Comparative genomics of Sclerotiniaceae.</title>
        <authorList>
            <person name="Valero Jimenez C.A."/>
            <person name="Steentjes M."/>
            <person name="Scholten O.E."/>
            <person name="Van Kan J.A.L."/>
        </authorList>
    </citation>
    <scope>NUCLEOTIDE SEQUENCE [LARGE SCALE GENOMIC DNA]</scope>
    <source>
        <strain evidence="4 5">B1</strain>
    </source>
</reference>
<keyword evidence="2" id="KW-1133">Transmembrane helix</keyword>
<sequence length="327" mass="36297">MNYQAIAPESNTALVKNGDTCDKPTPLLSSTWRLLAVGWTLCTWVLATVAGCLPKNNNFGACRLKDVKASQNCDTIGYILNSLITGLNILAALLLMGSDYIRQRLLTPTRMDIDIAHSKNKWFIIGNQDFSNFRIVPIVARILWLSLLLTSLPIQLLLNGLFFVSDTSSDAFEVVVSPEWNTKPAYFDVSSVSIYQQIVDKNASSVAWATLAPLQKALEDLQVQRVNRSMVLESYALAGHDTTQKVSMFLSPPVGPGNWANLSIADCLLKTPFLTPCKSVLLRYSKANFVERILQKIVRTPDSYFGLGAHDENTETNQKTNDSLYTR</sequence>
<protein>
    <recommendedName>
        <fullName evidence="3">DUF6536 domain-containing protein</fullName>
    </recommendedName>
</protein>
<evidence type="ECO:0000313" key="4">
    <source>
        <dbReference type="EMBL" id="KAF7937315.1"/>
    </source>
</evidence>
<evidence type="ECO:0000256" key="1">
    <source>
        <dbReference type="SAM" id="MobiDB-lite"/>
    </source>
</evidence>
<dbReference type="InterPro" id="IPR046623">
    <property type="entry name" value="DUF6536"/>
</dbReference>
<keyword evidence="5" id="KW-1185">Reference proteome</keyword>
<comment type="caution">
    <text evidence="4">The sequence shown here is derived from an EMBL/GenBank/DDBJ whole genome shotgun (WGS) entry which is preliminary data.</text>
</comment>
<accession>A0ABQ7IYD8</accession>
<organism evidence="4 5">
    <name type="scientific">Botrytis deweyae</name>
    <dbReference type="NCBI Taxonomy" id="2478750"/>
    <lineage>
        <taxon>Eukaryota</taxon>
        <taxon>Fungi</taxon>
        <taxon>Dikarya</taxon>
        <taxon>Ascomycota</taxon>
        <taxon>Pezizomycotina</taxon>
        <taxon>Leotiomycetes</taxon>
        <taxon>Helotiales</taxon>
        <taxon>Sclerotiniaceae</taxon>
        <taxon>Botrytis</taxon>
    </lineage>
</organism>
<dbReference type="PANTHER" id="PTHR35395:SF1">
    <property type="entry name" value="DUF6536 DOMAIN-CONTAINING PROTEIN"/>
    <property type="match status" value="1"/>
</dbReference>
<feature type="transmembrane region" description="Helical" evidence="2">
    <location>
        <begin position="32"/>
        <end position="54"/>
    </location>
</feature>
<dbReference type="EMBL" id="RCSX01000003">
    <property type="protein sequence ID" value="KAF7937315.1"/>
    <property type="molecule type" value="Genomic_DNA"/>
</dbReference>
<name>A0ABQ7IYD8_9HELO</name>
<feature type="transmembrane region" description="Helical" evidence="2">
    <location>
        <begin position="75"/>
        <end position="96"/>
    </location>
</feature>
<feature type="compositionally biased region" description="Polar residues" evidence="1">
    <location>
        <begin position="315"/>
        <end position="327"/>
    </location>
</feature>
<dbReference type="PANTHER" id="PTHR35395">
    <property type="entry name" value="DUF6536 DOMAIN-CONTAINING PROTEIN"/>
    <property type="match status" value="1"/>
</dbReference>
<keyword evidence="2" id="KW-0812">Transmembrane</keyword>
<evidence type="ECO:0000259" key="3">
    <source>
        <dbReference type="Pfam" id="PF20163"/>
    </source>
</evidence>
<keyword evidence="2" id="KW-0472">Membrane</keyword>
<dbReference type="RefSeq" id="XP_038814233.1">
    <property type="nucleotide sequence ID" value="XM_038949248.1"/>
</dbReference>